<reference evidence="1 2" key="1">
    <citation type="journal article" date="2015" name="Stand. Genomic Sci.">
        <title>Complete genome sequence and description of Salinispira pacifica gen. nov., sp. nov., a novel spirochaete isolated form a hypersaline microbial mat.</title>
        <authorList>
            <person name="Ben Hania W."/>
            <person name="Joseph M."/>
            <person name="Schumann P."/>
            <person name="Bunk B."/>
            <person name="Fiebig A."/>
            <person name="Sproer C."/>
            <person name="Klenk H.P."/>
            <person name="Fardeau M.L."/>
            <person name="Spring S."/>
        </authorList>
    </citation>
    <scope>NUCLEOTIDE SEQUENCE [LARGE SCALE GENOMIC DNA]</scope>
    <source>
        <strain evidence="1 2">L21-RPul-D2</strain>
    </source>
</reference>
<dbReference type="EMBL" id="CP006939">
    <property type="protein sequence ID" value="AHC15798.1"/>
    <property type="molecule type" value="Genomic_DNA"/>
</dbReference>
<organism evidence="1 2">
    <name type="scientific">Salinispira pacifica</name>
    <dbReference type="NCBI Taxonomy" id="1307761"/>
    <lineage>
        <taxon>Bacteria</taxon>
        <taxon>Pseudomonadati</taxon>
        <taxon>Spirochaetota</taxon>
        <taxon>Spirochaetia</taxon>
        <taxon>Spirochaetales</taxon>
        <taxon>Spirochaetaceae</taxon>
        <taxon>Salinispira</taxon>
    </lineage>
</organism>
<protein>
    <submittedName>
        <fullName evidence="1">Uncharacterized protein</fullName>
    </submittedName>
</protein>
<evidence type="ECO:0000313" key="2">
    <source>
        <dbReference type="Proteomes" id="UP000018680"/>
    </source>
</evidence>
<gene>
    <name evidence="1" type="ORF">L21SP2_2445</name>
</gene>
<dbReference type="HOGENOM" id="CLU_3047836_0_0_12"/>
<proteinExistence type="predicted"/>
<name>V5WJ32_9SPIO</name>
<keyword evidence="2" id="KW-1185">Reference proteome</keyword>
<dbReference type="Proteomes" id="UP000018680">
    <property type="component" value="Chromosome"/>
</dbReference>
<dbReference type="RefSeq" id="WP_024268701.1">
    <property type="nucleotide sequence ID" value="NC_023035.1"/>
</dbReference>
<dbReference type="STRING" id="1307761.L21SP2_2445"/>
<evidence type="ECO:0000313" key="1">
    <source>
        <dbReference type="EMBL" id="AHC15798.1"/>
    </source>
</evidence>
<dbReference type="KEGG" id="slr:L21SP2_2445"/>
<accession>V5WJ32</accession>
<sequence length="54" mass="6477">MSKKVIMVEEFARELARRLEINKDINCCKEEILNLMDIVTKKIPQEKIEVNWKD</sequence>
<dbReference type="AlphaFoldDB" id="V5WJ32"/>